<dbReference type="EMBL" id="JARK01000134">
    <property type="protein sequence ID" value="EYC42351.1"/>
    <property type="molecule type" value="Genomic_DNA"/>
</dbReference>
<sequence length="100" mass="11250">MVQANCFSAMGPEWKNAQTMVAMWIGRVVSPKGQFIPDATYGTHASIRERYSMETGQHGMKFLMKRTCGRREAVNACDCDATGPYSSPYRRTNVSRMHPV</sequence>
<gene>
    <name evidence="1" type="primary">Acey_s0534.g3063</name>
    <name evidence="1" type="ORF">Y032_0534g3063</name>
</gene>
<dbReference type="AlphaFoldDB" id="A0A016WRW7"/>
<evidence type="ECO:0000313" key="2">
    <source>
        <dbReference type="Proteomes" id="UP000024635"/>
    </source>
</evidence>
<name>A0A016WRW7_9BILA</name>
<protein>
    <submittedName>
        <fullName evidence="1">Uncharacterized protein</fullName>
    </submittedName>
</protein>
<accession>A0A016WRW7</accession>
<reference evidence="2" key="1">
    <citation type="journal article" date="2015" name="Nat. Genet.">
        <title>The genome and transcriptome of the zoonotic hookworm Ancylostoma ceylanicum identify infection-specific gene families.</title>
        <authorList>
            <person name="Schwarz E.M."/>
            <person name="Hu Y."/>
            <person name="Antoshechkin I."/>
            <person name="Miller M.M."/>
            <person name="Sternberg P.W."/>
            <person name="Aroian R.V."/>
        </authorList>
    </citation>
    <scope>NUCLEOTIDE SEQUENCE</scope>
    <source>
        <strain evidence="2">HY135</strain>
    </source>
</reference>
<proteinExistence type="predicted"/>
<dbReference type="Proteomes" id="UP000024635">
    <property type="component" value="Unassembled WGS sequence"/>
</dbReference>
<evidence type="ECO:0000313" key="1">
    <source>
        <dbReference type="EMBL" id="EYC42351.1"/>
    </source>
</evidence>
<comment type="caution">
    <text evidence="1">The sequence shown here is derived from an EMBL/GenBank/DDBJ whole genome shotgun (WGS) entry which is preliminary data.</text>
</comment>
<organism evidence="1 2">
    <name type="scientific">Ancylostoma ceylanicum</name>
    <dbReference type="NCBI Taxonomy" id="53326"/>
    <lineage>
        <taxon>Eukaryota</taxon>
        <taxon>Metazoa</taxon>
        <taxon>Ecdysozoa</taxon>
        <taxon>Nematoda</taxon>
        <taxon>Chromadorea</taxon>
        <taxon>Rhabditida</taxon>
        <taxon>Rhabditina</taxon>
        <taxon>Rhabditomorpha</taxon>
        <taxon>Strongyloidea</taxon>
        <taxon>Ancylostomatidae</taxon>
        <taxon>Ancylostomatinae</taxon>
        <taxon>Ancylostoma</taxon>
    </lineage>
</organism>
<keyword evidence="2" id="KW-1185">Reference proteome</keyword>